<dbReference type="InterPro" id="IPR030976">
    <property type="entry name" value="Mod_pep_NH_fam"/>
</dbReference>
<reference evidence="1 2" key="1">
    <citation type="journal article" date="2019" name="Int. J. Syst. Evol. Microbiol.">
        <title>The Global Catalogue of Microorganisms (GCM) 10K type strain sequencing project: providing services to taxonomists for standard genome sequencing and annotation.</title>
        <authorList>
            <consortium name="The Broad Institute Genomics Platform"/>
            <consortium name="The Broad Institute Genome Sequencing Center for Infectious Disease"/>
            <person name="Wu L."/>
            <person name="Ma J."/>
        </authorList>
    </citation>
    <scope>NUCLEOTIDE SEQUENCE [LARGE SCALE GENOMIC DNA]</scope>
    <source>
        <strain evidence="1 2">JCM 15421</strain>
    </source>
</reference>
<name>A0ABN1IFZ8_9GAMM</name>
<proteinExistence type="predicted"/>
<dbReference type="RefSeq" id="WP_343788824.1">
    <property type="nucleotide sequence ID" value="NZ_BAAAEU010000006.1"/>
</dbReference>
<keyword evidence="2" id="KW-1185">Reference proteome</keyword>
<organism evidence="1 2">
    <name type="scientific">Dokdonella soli</name>
    <dbReference type="NCBI Taxonomy" id="529810"/>
    <lineage>
        <taxon>Bacteria</taxon>
        <taxon>Pseudomonadati</taxon>
        <taxon>Pseudomonadota</taxon>
        <taxon>Gammaproteobacteria</taxon>
        <taxon>Lysobacterales</taxon>
        <taxon>Rhodanobacteraceae</taxon>
        <taxon>Dokdonella</taxon>
    </lineage>
</organism>
<dbReference type="NCBIfam" id="TIGR04509">
    <property type="entry name" value="mod_pep_NH_fam"/>
    <property type="match status" value="1"/>
</dbReference>
<protein>
    <submittedName>
        <fullName evidence="1">Uncharacterized protein</fullName>
    </submittedName>
</protein>
<accession>A0ABN1IFZ8</accession>
<sequence>MSDLTMVLQHLDTPKQSQTATIDGVTISAASESRKADVTLPKELAMVLLHKLASDDAYRQNYEVNPAQALAAIGVPADLIGALSPKSLAPTKLADRHILAEALRLIRHDAAETCLCQTPPQIKLTMGSLDAAGTKPFAIPFGMA</sequence>
<comment type="caution">
    <text evidence="1">The sequence shown here is derived from an EMBL/GenBank/DDBJ whole genome shotgun (WGS) entry which is preliminary data.</text>
</comment>
<gene>
    <name evidence="1" type="ORF">GCM10009105_14720</name>
</gene>
<dbReference type="Proteomes" id="UP001501523">
    <property type="component" value="Unassembled WGS sequence"/>
</dbReference>
<dbReference type="EMBL" id="BAAAEU010000006">
    <property type="protein sequence ID" value="GAA0712269.1"/>
    <property type="molecule type" value="Genomic_DNA"/>
</dbReference>
<evidence type="ECO:0000313" key="2">
    <source>
        <dbReference type="Proteomes" id="UP001501523"/>
    </source>
</evidence>
<evidence type="ECO:0000313" key="1">
    <source>
        <dbReference type="EMBL" id="GAA0712269.1"/>
    </source>
</evidence>